<proteinExistence type="inferred from homology"/>
<accession>A0A7C9BC68</accession>
<keyword evidence="3 9" id="KW-0808">Transferase</keyword>
<dbReference type="PANTHER" id="PTHR30576">
    <property type="entry name" value="COLANIC BIOSYNTHESIS UDP-GLUCOSE LIPID CARRIER TRANSFERASE"/>
    <property type="match status" value="1"/>
</dbReference>
<dbReference type="RefSeq" id="WP_152756385.1">
    <property type="nucleotide sequence ID" value="NZ_WHLY01000002.1"/>
</dbReference>
<dbReference type="PANTHER" id="PTHR30576:SF0">
    <property type="entry name" value="UNDECAPRENYL-PHOSPHATE N-ACETYLGALACTOSAMINYL 1-PHOSPHATE TRANSFERASE-RELATED"/>
    <property type="match status" value="1"/>
</dbReference>
<dbReference type="EMBL" id="WHLY01000002">
    <property type="protein sequence ID" value="MPR32140.1"/>
    <property type="molecule type" value="Genomic_DNA"/>
</dbReference>
<dbReference type="Pfam" id="PF13727">
    <property type="entry name" value="CoA_binding_3"/>
    <property type="match status" value="1"/>
</dbReference>
<evidence type="ECO:0000256" key="6">
    <source>
        <dbReference type="ARBA" id="ARBA00023136"/>
    </source>
</evidence>
<evidence type="ECO:0000256" key="1">
    <source>
        <dbReference type="ARBA" id="ARBA00004141"/>
    </source>
</evidence>
<protein>
    <submittedName>
        <fullName evidence="9">Exopolysaccharide biosynthesis polyprenyl glycosylphosphotransferase</fullName>
    </submittedName>
</protein>
<evidence type="ECO:0000313" key="9">
    <source>
        <dbReference type="EMBL" id="MPR32140.1"/>
    </source>
</evidence>
<dbReference type="Proteomes" id="UP000479293">
    <property type="component" value="Unassembled WGS sequence"/>
</dbReference>
<comment type="caution">
    <text evidence="9">The sequence shown here is derived from an EMBL/GenBank/DDBJ whole genome shotgun (WGS) entry which is preliminary data.</text>
</comment>
<feature type="domain" description="Bacterial sugar transferase" evidence="8">
    <location>
        <begin position="266"/>
        <end position="450"/>
    </location>
</feature>
<dbReference type="InterPro" id="IPR017475">
    <property type="entry name" value="EPS_sugar_tfrase"/>
</dbReference>
<keyword evidence="10" id="KW-1185">Reference proteome</keyword>
<comment type="subcellular location">
    <subcellularLocation>
        <location evidence="1">Membrane</location>
        <topology evidence="1">Multi-pass membrane protein</topology>
    </subcellularLocation>
</comment>
<evidence type="ECO:0000256" key="7">
    <source>
        <dbReference type="SAM" id="Phobius"/>
    </source>
</evidence>
<feature type="transmembrane region" description="Helical" evidence="7">
    <location>
        <begin position="107"/>
        <end position="126"/>
    </location>
</feature>
<feature type="transmembrane region" description="Helical" evidence="7">
    <location>
        <begin position="42"/>
        <end position="63"/>
    </location>
</feature>
<dbReference type="AlphaFoldDB" id="A0A7C9BC68"/>
<dbReference type="NCBIfam" id="TIGR03025">
    <property type="entry name" value="EPS_sugtrans"/>
    <property type="match status" value="1"/>
</dbReference>
<gene>
    <name evidence="9" type="ORF">GBK04_01955</name>
</gene>
<sequence>MKPNYQSRLAVYNLWIDVLLLNLAFLFSYATHSRGQELNDVYIILQLTLNLSWLGLTHFLGVYKISRLDFTADILLSRFFKALLLFILVITALLYFSKYGQSISRVVLGYTILGLGLTGCILRLLILQALRTYRAAGHNASGFMTVGNCDLGIFLRERYRERSELGFEFRGTFEFRDENMEQDLIRLEKLLEEKKPDFLYCCMTTLSPEQIRGIIDMGQRQRAQIRLVPDFRGFVAHQATMEYHDVVPVIEVSTKPYSNSRDEAYKRAFDLAFSLLVMLAGAPVFCSIMLLQKFFSPGPIFFRQERTGRWGQRFYIYKFRTMRTDADSLGLQHSQGDGDPRVTPLGRILRRTRLDELPQFINVLRGEMSVVGPRPLFHYDVDMLMAADPIHFKKLLTVKPGITSVGQLKVGYADSLHLNLLRMRHDLQYLKEYSVWYDLQLIAITMQIMVAGRGK</sequence>
<feature type="transmembrane region" description="Helical" evidence="7">
    <location>
        <begin position="75"/>
        <end position="95"/>
    </location>
</feature>
<dbReference type="Pfam" id="PF02397">
    <property type="entry name" value="Bac_transf"/>
    <property type="match status" value="1"/>
</dbReference>
<evidence type="ECO:0000256" key="2">
    <source>
        <dbReference type="ARBA" id="ARBA00006464"/>
    </source>
</evidence>
<evidence type="ECO:0000313" key="10">
    <source>
        <dbReference type="Proteomes" id="UP000479293"/>
    </source>
</evidence>
<evidence type="ECO:0000256" key="3">
    <source>
        <dbReference type="ARBA" id="ARBA00022679"/>
    </source>
</evidence>
<dbReference type="InterPro" id="IPR003362">
    <property type="entry name" value="Bact_transf"/>
</dbReference>
<keyword evidence="5 7" id="KW-1133">Transmembrane helix</keyword>
<dbReference type="GO" id="GO:0016780">
    <property type="term" value="F:phosphotransferase activity, for other substituted phosphate groups"/>
    <property type="evidence" value="ECO:0007669"/>
    <property type="project" value="TreeGrafter"/>
</dbReference>
<keyword evidence="4 7" id="KW-0812">Transmembrane</keyword>
<evidence type="ECO:0000256" key="4">
    <source>
        <dbReference type="ARBA" id="ARBA00022692"/>
    </source>
</evidence>
<evidence type="ECO:0000256" key="5">
    <source>
        <dbReference type="ARBA" id="ARBA00022989"/>
    </source>
</evidence>
<feature type="transmembrane region" description="Helical" evidence="7">
    <location>
        <begin position="12"/>
        <end position="30"/>
    </location>
</feature>
<comment type="similarity">
    <text evidence="2">Belongs to the bacterial sugar transferase family.</text>
</comment>
<name>A0A7C9BC68_9BACT</name>
<feature type="transmembrane region" description="Helical" evidence="7">
    <location>
        <begin position="271"/>
        <end position="291"/>
    </location>
</feature>
<dbReference type="GO" id="GO:0016020">
    <property type="term" value="C:membrane"/>
    <property type="evidence" value="ECO:0007669"/>
    <property type="project" value="UniProtKB-SubCell"/>
</dbReference>
<evidence type="ECO:0000259" key="8">
    <source>
        <dbReference type="Pfam" id="PF02397"/>
    </source>
</evidence>
<reference evidence="9 10" key="1">
    <citation type="submission" date="2019-10" db="EMBL/GenBank/DDBJ databases">
        <title>Draft Genome Sequence of Cytophagaceae sp. SJW1-29.</title>
        <authorList>
            <person name="Choi A."/>
        </authorList>
    </citation>
    <scope>NUCLEOTIDE SEQUENCE [LARGE SCALE GENOMIC DNA]</scope>
    <source>
        <strain evidence="9 10">SJW1-29</strain>
    </source>
</reference>
<organism evidence="9 10">
    <name type="scientific">Salmonirosea aquatica</name>
    <dbReference type="NCBI Taxonomy" id="2654236"/>
    <lineage>
        <taxon>Bacteria</taxon>
        <taxon>Pseudomonadati</taxon>
        <taxon>Bacteroidota</taxon>
        <taxon>Cytophagia</taxon>
        <taxon>Cytophagales</taxon>
        <taxon>Spirosomataceae</taxon>
        <taxon>Salmonirosea</taxon>
    </lineage>
</organism>
<keyword evidence="6 7" id="KW-0472">Membrane</keyword>